<comment type="caution">
    <text evidence="7">The sequence shown here is derived from an EMBL/GenBank/DDBJ whole genome shotgun (WGS) entry which is preliminary data.</text>
</comment>
<dbReference type="Proteomes" id="UP000663842">
    <property type="component" value="Unassembled WGS sequence"/>
</dbReference>
<protein>
    <recommendedName>
        <fullName evidence="1">ATP-dependent DNA helicase</fullName>
        <ecNumber evidence="1">5.6.2.3</ecNumber>
    </recommendedName>
</protein>
<dbReference type="InterPro" id="IPR010285">
    <property type="entry name" value="DNA_helicase_pif1-like_DEAD"/>
</dbReference>
<dbReference type="GO" id="GO:0000723">
    <property type="term" value="P:telomere maintenance"/>
    <property type="evidence" value="ECO:0007669"/>
    <property type="project" value="InterPro"/>
</dbReference>
<dbReference type="InterPro" id="IPR049163">
    <property type="entry name" value="Pif1-like_2B_dom"/>
</dbReference>
<dbReference type="PANTHER" id="PTHR10492:SF57">
    <property type="entry name" value="ATP-DEPENDENT DNA HELICASE"/>
    <property type="match status" value="1"/>
</dbReference>
<dbReference type="EMBL" id="CAJNRG010008034">
    <property type="protein sequence ID" value="CAF2100874.1"/>
    <property type="molecule type" value="Genomic_DNA"/>
</dbReference>
<dbReference type="CDD" id="cd18809">
    <property type="entry name" value="SF1_C_RecD"/>
    <property type="match status" value="1"/>
</dbReference>
<keyword evidence="1" id="KW-0227">DNA damage</keyword>
<dbReference type="PANTHER" id="PTHR10492">
    <property type="match status" value="1"/>
</dbReference>
<evidence type="ECO:0000313" key="8">
    <source>
        <dbReference type="Proteomes" id="UP000663842"/>
    </source>
</evidence>
<evidence type="ECO:0000313" key="7">
    <source>
        <dbReference type="EMBL" id="CAF4046359.1"/>
    </source>
</evidence>
<evidence type="ECO:0000256" key="1">
    <source>
        <dbReference type="RuleBase" id="RU363044"/>
    </source>
</evidence>
<keyword evidence="1" id="KW-0547">Nucleotide-binding</keyword>
<keyword evidence="1" id="KW-0067">ATP-binding</keyword>
<dbReference type="GO" id="GO:0016787">
    <property type="term" value="F:hydrolase activity"/>
    <property type="evidence" value="ECO:0007669"/>
    <property type="project" value="UniProtKB-KW"/>
</dbReference>
<dbReference type="Pfam" id="PF14214">
    <property type="entry name" value="Helitron_like_N"/>
    <property type="match status" value="1"/>
</dbReference>
<evidence type="ECO:0000313" key="6">
    <source>
        <dbReference type="EMBL" id="CAF2100874.1"/>
    </source>
</evidence>
<keyword evidence="1" id="KW-0234">DNA repair</keyword>
<evidence type="ECO:0000259" key="4">
    <source>
        <dbReference type="Pfam" id="PF14214"/>
    </source>
</evidence>
<dbReference type="GO" id="GO:0006310">
    <property type="term" value="P:DNA recombination"/>
    <property type="evidence" value="ECO:0007669"/>
    <property type="project" value="UniProtKB-KW"/>
</dbReference>
<dbReference type="SUPFAM" id="SSF52540">
    <property type="entry name" value="P-loop containing nucleoside triphosphate hydrolases"/>
    <property type="match status" value="2"/>
</dbReference>
<name>A0A819RHU6_9BILA</name>
<evidence type="ECO:0000259" key="5">
    <source>
        <dbReference type="Pfam" id="PF21530"/>
    </source>
</evidence>
<dbReference type="Pfam" id="PF21530">
    <property type="entry name" value="Pif1_2B_dom"/>
    <property type="match status" value="1"/>
</dbReference>
<keyword evidence="1" id="KW-0233">DNA recombination</keyword>
<dbReference type="Gene3D" id="3.40.50.300">
    <property type="entry name" value="P-loop containing nucleotide triphosphate hydrolases"/>
    <property type="match status" value="2"/>
</dbReference>
<evidence type="ECO:0000259" key="3">
    <source>
        <dbReference type="Pfam" id="PF05970"/>
    </source>
</evidence>
<keyword evidence="1" id="KW-0378">Hydrolase</keyword>
<keyword evidence="1" id="KW-0347">Helicase</keyword>
<dbReference type="EMBL" id="CAJOBF010002626">
    <property type="protein sequence ID" value="CAF4046359.1"/>
    <property type="molecule type" value="Genomic_DNA"/>
</dbReference>
<dbReference type="GO" id="GO:0005524">
    <property type="term" value="F:ATP binding"/>
    <property type="evidence" value="ECO:0007669"/>
    <property type="project" value="UniProtKB-KW"/>
</dbReference>
<feature type="domain" description="Helitron helicase-like" evidence="4">
    <location>
        <begin position="416"/>
        <end position="593"/>
    </location>
</feature>
<dbReference type="EC" id="5.6.2.3" evidence="1"/>
<comment type="catalytic activity">
    <reaction evidence="1">
        <text>ATP + H2O = ADP + phosphate + H(+)</text>
        <dbReference type="Rhea" id="RHEA:13065"/>
        <dbReference type="ChEBI" id="CHEBI:15377"/>
        <dbReference type="ChEBI" id="CHEBI:15378"/>
        <dbReference type="ChEBI" id="CHEBI:30616"/>
        <dbReference type="ChEBI" id="CHEBI:43474"/>
        <dbReference type="ChEBI" id="CHEBI:456216"/>
        <dbReference type="EC" id="5.6.2.3"/>
    </reaction>
</comment>
<dbReference type="InterPro" id="IPR027417">
    <property type="entry name" value="P-loop_NTPase"/>
</dbReference>
<comment type="cofactor">
    <cofactor evidence="1">
        <name>Mg(2+)</name>
        <dbReference type="ChEBI" id="CHEBI:18420"/>
    </cofactor>
</comment>
<dbReference type="Pfam" id="PF05970">
    <property type="entry name" value="PIF1"/>
    <property type="match status" value="1"/>
</dbReference>
<reference evidence="7" key="1">
    <citation type="submission" date="2021-02" db="EMBL/GenBank/DDBJ databases">
        <authorList>
            <person name="Nowell W R."/>
        </authorList>
    </citation>
    <scope>NUCLEOTIDE SEQUENCE</scope>
</reference>
<comment type="similarity">
    <text evidence="1">Belongs to the helicase family.</text>
</comment>
<feature type="domain" description="DNA helicase Pif1-like 2B" evidence="5">
    <location>
        <begin position="1338"/>
        <end position="1384"/>
    </location>
</feature>
<feature type="region of interest" description="Disordered" evidence="2">
    <location>
        <begin position="1"/>
        <end position="23"/>
    </location>
</feature>
<dbReference type="GO" id="GO:0043139">
    <property type="term" value="F:5'-3' DNA helicase activity"/>
    <property type="evidence" value="ECO:0007669"/>
    <property type="project" value="UniProtKB-EC"/>
</dbReference>
<sequence>MKTYRERKGEEMRAQKRSHYEENRTTILEQRHEYYIGNRDVILKQGSENREENSAQNHEYYLTNRDDILDERRRNYVENRQVIYDRVNNRRQSISERHFKSAVFGCPNFVYPKIHNLGPLNIECQHCEAVHFKDELKSMCCHNGKLSHLSVQNEPENFPIALKNLFIGTDSKCNNFREFIRQYNNANAFASMGAKIEDIPGNGPYCFKISGEVYHRTSENIQIDPTLQPNSVQKLIHQPSYAELYVYDADTSIEIRMREPANAKCLRDNMITINAVLNDVSPYASCFRKLREIYDKELSNTRITGSSMKKVSLIFTRNLHDDQRVYNAPRTSDDIAIIYVADRDGNIPAELDFAVQPSNSNTLKIINMLSKHLDPMIFPLFFPNGDFGWTTDLSHNMNHATKIRNKVTVLEFYSNKIAIRRNHFNPLFYGGKLFQQYLVYADARYEANRMTYIRNNQKTLRVESYKGLLDHVNSISRDDKARVGNIFILPSTFVGGPRFMSKLYQDNMAMVRKFGRPDLFITFTCNPKWEEIKSELKAFQSSSDRPDLVTRVFRLKLKEFLDDIVKRKILGEILAYVYVIEHQKRGLPHAHCLFTLSNEDKIKTADDVDNIISAELPDRNVQSELYNIIITQNIHGPCGRLNPKSICMVEGSCSKNFPKAFCNETDVSTDGYPIYRRRNNSNETHFTRNNIQVDNRFVVPYNSFLSLKYNAHINVELCSTVKAIKYINKYITKGYDCARIGVQVNASDNVEKVVDYDEIKQYLNCRYISSQEAAWHLQDFPIHGQSHNVVMLSVHLKDGQSIFFEENQAENALRRESVACTTLTAYFDLNVSDSTAHQYLYQDIPNHYIFKNKQWVKRSEVSHHGEKTIGRIISVSPRNVELYHLRLILLSVKGPDATSFENLKKFNGQTYSTYKDVARVRGLINDSNEWHNCMYEASSYMMPKCLRSLLVTIICHCNPANPLQLFEDFKENMIEDFIQQGNSVEKSLKFCINDIKIQIQQSGFDFNQFLPLPNFEDISDREDNLVNCTVDRNNLLWNDLNSDQLLAADTILKSLVGLNSQKCFYLDGPGGSGKTFLYRALIQKVDLIGKKILIVAWTGIAATLLPGGVTCHSAFSLPLDLSTVKSPRLTQVKKEFLKSIDLLIWDEAPMAPGTALEIVDLIFQDLMGVQMRFGGKVVVLGGDFRQVLPVIRKGSRCAIIASTIKKSSVWPFFQTFRLERNMRAITDPNFSKWLLDIGDGMIHSPEIPKTQYSVEVPISLISNDIVTDIFGNSFSYTDVEKFSRRAILCPRNEDVRLINERVLINLNNAVQMSFYAIDSIKNDDGVDDHDLQVNIPVEFLNTLNPSGLAPYKLNLKVGCIVMLLRNLSVNKGLCNGTRMIVRGFRQNVLQLEIITGTFSGTVHFIPRISLDTSNDPALPFNFVRHQFPVRLAYAMTINKSQGQTFDKVGLYLPEPCFSHGQFYTGCSRAMESNGLKIQVKDTTRQGKTNNEQTVTDNIVYREIFS</sequence>
<dbReference type="GO" id="GO:0006281">
    <property type="term" value="P:DNA repair"/>
    <property type="evidence" value="ECO:0007669"/>
    <property type="project" value="UniProtKB-KW"/>
</dbReference>
<accession>A0A819RHU6</accession>
<dbReference type="InterPro" id="IPR025476">
    <property type="entry name" value="Helitron_helicase-like"/>
</dbReference>
<organism evidence="7 8">
    <name type="scientific">Rotaria magnacalcarata</name>
    <dbReference type="NCBI Taxonomy" id="392030"/>
    <lineage>
        <taxon>Eukaryota</taxon>
        <taxon>Metazoa</taxon>
        <taxon>Spiralia</taxon>
        <taxon>Gnathifera</taxon>
        <taxon>Rotifera</taxon>
        <taxon>Eurotatoria</taxon>
        <taxon>Bdelloidea</taxon>
        <taxon>Philodinida</taxon>
        <taxon>Philodinidae</taxon>
        <taxon>Rotaria</taxon>
    </lineage>
</organism>
<proteinExistence type="inferred from homology"/>
<evidence type="ECO:0000256" key="2">
    <source>
        <dbReference type="SAM" id="MobiDB-lite"/>
    </source>
</evidence>
<dbReference type="Proteomes" id="UP000663887">
    <property type="component" value="Unassembled WGS sequence"/>
</dbReference>
<gene>
    <name evidence="7" type="ORF">UXM345_LOCUS18929</name>
    <name evidence="6" type="ORF">XDN619_LOCUS18667</name>
</gene>
<feature type="domain" description="DNA helicase Pif1-like DEAD-box helicase" evidence="3">
    <location>
        <begin position="1040"/>
        <end position="1244"/>
    </location>
</feature>